<accession>A0A846MKH4</accession>
<reference evidence="2 3" key="1">
    <citation type="submission" date="2020-03" db="EMBL/GenBank/DDBJ databases">
        <title>Genomic Encyclopedia of Archaeal and Bacterial Type Strains, Phase II (KMG-II): from individual species to whole genera.</title>
        <authorList>
            <person name="Goeker M."/>
        </authorList>
    </citation>
    <scope>NUCLEOTIDE SEQUENCE [LARGE SCALE GENOMIC DNA]</scope>
    <source>
        <strain evidence="2 3">DSM 4749</strain>
    </source>
</reference>
<dbReference type="AlphaFoldDB" id="A0A846MKH4"/>
<dbReference type="RefSeq" id="WP_166911453.1">
    <property type="nucleotide sequence ID" value="NZ_JAASRS010000001.1"/>
</dbReference>
<evidence type="ECO:0000256" key="1">
    <source>
        <dbReference type="SAM" id="MobiDB-lite"/>
    </source>
</evidence>
<dbReference type="Proteomes" id="UP000532769">
    <property type="component" value="Unassembled WGS sequence"/>
</dbReference>
<feature type="region of interest" description="Disordered" evidence="1">
    <location>
        <begin position="1"/>
        <end position="48"/>
    </location>
</feature>
<proteinExistence type="predicted"/>
<keyword evidence="3" id="KW-1185">Reference proteome</keyword>
<gene>
    <name evidence="2" type="ORF">BDD39_002656</name>
</gene>
<organism evidence="2 3">
    <name type="scientific">Saccharococcus thermophilus</name>
    <dbReference type="NCBI Taxonomy" id="29396"/>
    <lineage>
        <taxon>Bacteria</taxon>
        <taxon>Bacillati</taxon>
        <taxon>Bacillota</taxon>
        <taxon>Bacilli</taxon>
        <taxon>Bacillales</taxon>
        <taxon>Anoxybacillaceae</taxon>
        <taxon>Saccharococcus</taxon>
    </lineage>
</organism>
<dbReference type="EMBL" id="JAASRS010000001">
    <property type="protein sequence ID" value="NIK16146.1"/>
    <property type="molecule type" value="Genomic_DNA"/>
</dbReference>
<evidence type="ECO:0000313" key="3">
    <source>
        <dbReference type="Proteomes" id="UP000532769"/>
    </source>
</evidence>
<evidence type="ECO:0000313" key="2">
    <source>
        <dbReference type="EMBL" id="NIK16146.1"/>
    </source>
</evidence>
<feature type="compositionally biased region" description="Polar residues" evidence="1">
    <location>
        <begin position="27"/>
        <end position="48"/>
    </location>
</feature>
<name>A0A846MKH4_9BACL</name>
<protein>
    <submittedName>
        <fullName evidence="2">Uncharacterized protein</fullName>
    </submittedName>
</protein>
<sequence>MADHEEQKQQDKPLDRFSRLMFGSFPPSRQSNDSPSMQHDAPSQQGPDFMQLFQNIDTLVASFDQLKPLMKKITSIVDMLKK</sequence>
<comment type="caution">
    <text evidence="2">The sequence shown here is derived from an EMBL/GenBank/DDBJ whole genome shotgun (WGS) entry which is preliminary data.</text>
</comment>
<feature type="compositionally biased region" description="Basic and acidic residues" evidence="1">
    <location>
        <begin position="1"/>
        <end position="18"/>
    </location>
</feature>